<proteinExistence type="predicted"/>
<dbReference type="Pfam" id="PF16064">
    <property type="entry name" value="DUF4806"/>
    <property type="match status" value="1"/>
</dbReference>
<accession>A0A182PGH5</accession>
<dbReference type="STRING" id="199890.A0A182PGH5"/>
<sequence>MERQTKKRAVSAKLNIESVEDYQDEMGSDSDDEMIEFIKVECGTNQDGDPFITNDEVDDNQLFEDGVFEEFNGRKKAHSKKTYKERSKVVREHEVTRDQAGRKPTVPSLGGIEASLMEISNKLDSIGEQFQSILDTVDSKTPKKSSYVDVEFEKIDSLEQLQTFNDELATPEYEEKMRQWLEGNLIDMRSDVRMSDAMDMLFTRKFLTCCSWTGISKGAQKIAMMQMTNVTKLFERIGTTSLAVVNSRRVANFFMKKLKNAGKRALAKGVRKSTSRVTLSSSRLERKCDSHKRDIEKELKHPVNV</sequence>
<dbReference type="InterPro" id="IPR032071">
    <property type="entry name" value="DUF4806"/>
</dbReference>
<dbReference type="AlphaFoldDB" id="A0A182PGH5"/>
<feature type="domain" description="DUF4806" evidence="1">
    <location>
        <begin position="150"/>
        <end position="234"/>
    </location>
</feature>
<dbReference type="Proteomes" id="UP000075885">
    <property type="component" value="Unassembled WGS sequence"/>
</dbReference>
<reference evidence="2" key="2">
    <citation type="submission" date="2020-05" db="UniProtKB">
        <authorList>
            <consortium name="EnsemblMetazoa"/>
        </authorList>
    </citation>
    <scope>IDENTIFICATION</scope>
    <source>
        <strain evidence="2">Epiroticus2</strain>
    </source>
</reference>
<evidence type="ECO:0000259" key="1">
    <source>
        <dbReference type="Pfam" id="PF16064"/>
    </source>
</evidence>
<organism evidence="2 3">
    <name type="scientific">Anopheles epiroticus</name>
    <dbReference type="NCBI Taxonomy" id="199890"/>
    <lineage>
        <taxon>Eukaryota</taxon>
        <taxon>Metazoa</taxon>
        <taxon>Ecdysozoa</taxon>
        <taxon>Arthropoda</taxon>
        <taxon>Hexapoda</taxon>
        <taxon>Insecta</taxon>
        <taxon>Pterygota</taxon>
        <taxon>Neoptera</taxon>
        <taxon>Endopterygota</taxon>
        <taxon>Diptera</taxon>
        <taxon>Nematocera</taxon>
        <taxon>Culicoidea</taxon>
        <taxon>Culicidae</taxon>
        <taxon>Anophelinae</taxon>
        <taxon>Anopheles</taxon>
    </lineage>
</organism>
<reference evidence="3" key="1">
    <citation type="submission" date="2013-03" db="EMBL/GenBank/DDBJ databases">
        <title>The Genome Sequence of Anopheles epiroticus epiroticus2.</title>
        <authorList>
            <consortium name="The Broad Institute Genomics Platform"/>
            <person name="Neafsey D.E."/>
            <person name="Howell P."/>
            <person name="Walker B."/>
            <person name="Young S.K."/>
            <person name="Zeng Q."/>
            <person name="Gargeya S."/>
            <person name="Fitzgerald M."/>
            <person name="Haas B."/>
            <person name="Abouelleil A."/>
            <person name="Allen A.W."/>
            <person name="Alvarado L."/>
            <person name="Arachchi H.M."/>
            <person name="Berlin A.M."/>
            <person name="Chapman S.B."/>
            <person name="Gainer-Dewar J."/>
            <person name="Goldberg J."/>
            <person name="Griggs A."/>
            <person name="Gujja S."/>
            <person name="Hansen M."/>
            <person name="Howarth C."/>
            <person name="Imamovic A."/>
            <person name="Ireland A."/>
            <person name="Larimer J."/>
            <person name="McCowan C."/>
            <person name="Murphy C."/>
            <person name="Pearson M."/>
            <person name="Poon T.W."/>
            <person name="Priest M."/>
            <person name="Roberts A."/>
            <person name="Saif S."/>
            <person name="Shea T."/>
            <person name="Sisk P."/>
            <person name="Sykes S."/>
            <person name="Wortman J."/>
            <person name="Nusbaum C."/>
            <person name="Birren B."/>
        </authorList>
    </citation>
    <scope>NUCLEOTIDE SEQUENCE [LARGE SCALE GENOMIC DNA]</scope>
    <source>
        <strain evidence="3">Epiroticus2</strain>
    </source>
</reference>
<name>A0A182PGH5_9DIPT</name>
<evidence type="ECO:0000313" key="2">
    <source>
        <dbReference type="EnsemblMetazoa" id="AEPI006034-PA"/>
    </source>
</evidence>
<keyword evidence="3" id="KW-1185">Reference proteome</keyword>
<protein>
    <submittedName>
        <fullName evidence="2">DUF4806 domain-containing protein</fullName>
    </submittedName>
</protein>
<dbReference type="EnsemblMetazoa" id="AEPI006034-RA">
    <property type="protein sequence ID" value="AEPI006034-PA"/>
    <property type="gene ID" value="AEPI006034"/>
</dbReference>
<evidence type="ECO:0000313" key="3">
    <source>
        <dbReference type="Proteomes" id="UP000075885"/>
    </source>
</evidence>
<dbReference type="VEuPathDB" id="VectorBase:AEPI006034"/>